<dbReference type="InterPro" id="IPR027417">
    <property type="entry name" value="P-loop_NTPase"/>
</dbReference>
<evidence type="ECO:0000256" key="3">
    <source>
        <dbReference type="ARBA" id="ARBA00022741"/>
    </source>
</evidence>
<feature type="compositionally biased region" description="Polar residues" evidence="11">
    <location>
        <begin position="747"/>
        <end position="756"/>
    </location>
</feature>
<feature type="compositionally biased region" description="Polar residues" evidence="11">
    <location>
        <begin position="847"/>
        <end position="859"/>
    </location>
</feature>
<gene>
    <name evidence="14" type="ORF">DM01DRAFT_1386494</name>
</gene>
<evidence type="ECO:0000256" key="4">
    <source>
        <dbReference type="ARBA" id="ARBA00022801"/>
    </source>
</evidence>
<evidence type="ECO:0000256" key="6">
    <source>
        <dbReference type="ARBA" id="ARBA00022840"/>
    </source>
</evidence>
<evidence type="ECO:0000256" key="8">
    <source>
        <dbReference type="ARBA" id="ARBA00023125"/>
    </source>
</evidence>
<dbReference type="CDD" id="cd18793">
    <property type="entry name" value="SF2_C_SNF"/>
    <property type="match status" value="1"/>
</dbReference>
<evidence type="ECO:0000256" key="11">
    <source>
        <dbReference type="SAM" id="MobiDB-lite"/>
    </source>
</evidence>
<dbReference type="SMART" id="SM00490">
    <property type="entry name" value="HELICc"/>
    <property type="match status" value="1"/>
</dbReference>
<feature type="region of interest" description="Disordered" evidence="11">
    <location>
        <begin position="810"/>
        <end position="874"/>
    </location>
</feature>
<sequence length="1772" mass="201380">MNESDQEKDVTNSAPMALVPPTINPENTTVPATRTPLQMQVDDSQFESDPTSTTGSGSSTNEDRQRKRAKQTKRGIRIQEKLKSIKVRSLFDTDGDINRHNIISSDAGNGRSARVKRKRNLDDYAVGPVASSAERHSISRKKNTVPESSRASSSRSADPPKRGRKPAKAQQAITAETPESMIELRQMSALLLRPPPKTPLDATRNQAIRDRELKMQALQNHRDAVVSELANLEVYQTLVDYRPDVFNADERVIKYISSYNLWDLANSYLMEKYKQGERSIKLKKLHKDQPLPLIQMLQHASELDTLLATQATSSSSVAADGTASSTIPNKMLLQRLPPAATLSVSSGTGIRRFHRQFPTLHSYLDTFNALDDVDDATPEDIQAYIDNERTVRERIEQFENLGGFTTQLQKQADQRPHFEPSRRTTDERVHDSIISQYMVAAKNFSKHSKYRVNAARRCAKAVDKYWDNIRTREERVQRLEIKRLTKLAKWTAQQVRHKWKVVERICEARYKELLKEQQAQESRRHLELILEHSEQVLGARKDELGTLQDRMDVDQDQENTLLPLMSTDASTSLSSPEALDDWYSMTEEDGRTTTDADSMLDEEDVMEDHFDEEDELDHVIDDAAESDEEDDEDDNDLTVEQLMAKYGYGQALSSPNDSADQKPNTTSHQPPLASKTSGQFDRDAPSPAASKLSTLLQTEPLDEQESDDAFSTSSPSNDDLISDAATTDDEETAQALTAEASLPLNVLYTQYMSSGKSEMEQIKPPTRIEPDDEDISEEPLTKRRKVARLESPVRTPSDIYTHGTTVQPVLSAAVPSVEEEDDDERTVTDDESDGEPGEPKTAALVPVSQSRPVPSTPAESPTADARQLPTGTTLSTTKVNTRIPFLLRGTLREYQHVGLDWLMSLYNHGLNGILADEMGLGKTIQTIALLASLACDKGIWGPHLVVVPTSVILNWEMEFKRWLPGFKILTYYGTPKERKEKRMGWSKPNAFHVCITSYQLVLHDQSAFRRKAWQYLILDEAHNIKNFRSQRWQVLLNFNAQRRLLLTGTPLQNSLVELWSLLYFLMPNGVSSDMPIGFANLKEFQEWFANPVDMMLEHQDASHQEESRLAIQKLHTVLRPYLLRRLKADVEQQMPAKYEHVMYCRLSKRQRYLYDDFMGRAKTKETLASGNFLSIINTLMQLRKVCNHPDLFEERPIVTSFTMAPELQEHTQQLSQWTRSKFFYDDRQDVLDALNLLIVRPAMEMTWTRSTALEVRDLDASPALLSHPLQPMHTGRSLHSMKKKFLDLDVYGKWHAWQQQQDQHDRWAALGRINQLRCARQPVYGADLLTTCQDLFATPHHELLFPSVNDPATYMDRSDSLRRCVLGYEDRLACSLDTIERYAFVTPAAVVQAIHGVPVCSELMDQNDSHADMFAKDILHPIDTRLRIAFPDKRLLQYDCGKLQRLALLLQDLAAGGHRALIFTQMTRVLDILEAFLNMHGYRYLRLDGATKVEKRQLLTERFNSDPRITCFILSTRSGGLGINLTGADTVIFYDSDWNPSMDKQCQDRAHRIGQVRDVHIYRFVTQFTVEENIFKKANQKRMLDNMVIHEGGFTNDYFQKMDWWRDLPEVTGHAAEQQLSNKDLEQALLDAEEDEQDAQAAIEARKELTLDDNEFTETASNVATPSKLTPTPTPVSPSMSPSSHGSAQSPVIHPSLAGSTKMVPPHLKKSRHHDRPSQTPEMDHEAMAAEQEAMDLDEEVGHVDQYMLRFWEREIFGHYLGFGGLPEPQTS</sequence>
<dbReference type="SMART" id="SM00487">
    <property type="entry name" value="DEXDc"/>
    <property type="match status" value="1"/>
</dbReference>
<comment type="subcellular location">
    <subcellularLocation>
        <location evidence="1">Nucleus</location>
    </subcellularLocation>
</comment>
<dbReference type="InterPro" id="IPR014001">
    <property type="entry name" value="Helicase_ATP-bd"/>
</dbReference>
<evidence type="ECO:0000256" key="1">
    <source>
        <dbReference type="ARBA" id="ARBA00004123"/>
    </source>
</evidence>
<evidence type="ECO:0000256" key="9">
    <source>
        <dbReference type="ARBA" id="ARBA00023159"/>
    </source>
</evidence>
<name>A0A1X2G5N5_9FUNG</name>
<dbReference type="GO" id="GO:0016887">
    <property type="term" value="F:ATP hydrolysis activity"/>
    <property type="evidence" value="ECO:0007669"/>
    <property type="project" value="TreeGrafter"/>
</dbReference>
<dbReference type="CDD" id="cd18003">
    <property type="entry name" value="DEXQc_SRCAP"/>
    <property type="match status" value="1"/>
</dbReference>
<dbReference type="STRING" id="101127.A0A1X2G5N5"/>
<dbReference type="Proteomes" id="UP000242146">
    <property type="component" value="Unassembled WGS sequence"/>
</dbReference>
<feature type="region of interest" description="Disordered" evidence="11">
    <location>
        <begin position="126"/>
        <end position="179"/>
    </location>
</feature>
<feature type="compositionally biased region" description="Low complexity" evidence="11">
    <location>
        <begin position="1665"/>
        <end position="1691"/>
    </location>
</feature>
<feature type="compositionally biased region" description="Polar residues" evidence="11">
    <location>
        <begin position="24"/>
        <end position="50"/>
    </location>
</feature>
<evidence type="ECO:0000256" key="5">
    <source>
        <dbReference type="ARBA" id="ARBA00022806"/>
    </source>
</evidence>
<dbReference type="InterPro" id="IPR049730">
    <property type="entry name" value="SNF2/RAD54-like_C"/>
</dbReference>
<dbReference type="Pfam" id="PF00176">
    <property type="entry name" value="SNF2-rel_dom"/>
    <property type="match status" value="1"/>
</dbReference>
<dbReference type="EMBL" id="MCGT01000041">
    <property type="protein sequence ID" value="ORX45692.1"/>
    <property type="molecule type" value="Genomic_DNA"/>
</dbReference>
<keyword evidence="15" id="KW-1185">Reference proteome</keyword>
<feature type="compositionally biased region" description="Low complexity" evidence="11">
    <location>
        <begin position="148"/>
        <end position="157"/>
    </location>
</feature>
<dbReference type="InterPro" id="IPR038718">
    <property type="entry name" value="SNF2-like_sf"/>
</dbReference>
<keyword evidence="10" id="KW-0539">Nucleus</keyword>
<dbReference type="Pfam" id="PF07529">
    <property type="entry name" value="HSA"/>
    <property type="match status" value="1"/>
</dbReference>
<feature type="region of interest" description="Disordered" evidence="11">
    <location>
        <begin position="96"/>
        <end position="115"/>
    </location>
</feature>
<keyword evidence="4" id="KW-0378">Hydrolase</keyword>
<feature type="compositionally biased region" description="Basic residues" evidence="11">
    <location>
        <begin position="66"/>
        <end position="76"/>
    </location>
</feature>
<dbReference type="SUPFAM" id="SSF52540">
    <property type="entry name" value="P-loop containing nucleoside triphosphate hydrolases"/>
    <property type="match status" value="2"/>
</dbReference>
<evidence type="ECO:0000259" key="13">
    <source>
        <dbReference type="PROSITE" id="PS51194"/>
    </source>
</evidence>
<accession>A0A1X2G5N5</accession>
<feature type="region of interest" description="Disordered" evidence="11">
    <location>
        <begin position="650"/>
        <end position="787"/>
    </location>
</feature>
<dbReference type="Gene3D" id="3.40.50.10810">
    <property type="entry name" value="Tandem AAA-ATPase domain"/>
    <property type="match status" value="1"/>
</dbReference>
<feature type="region of interest" description="Disordered" evidence="11">
    <location>
        <begin position="1"/>
        <end position="80"/>
    </location>
</feature>
<keyword evidence="6" id="KW-0067">ATP-binding</keyword>
<evidence type="ECO:0000256" key="2">
    <source>
        <dbReference type="ARBA" id="ARBA00009220"/>
    </source>
</evidence>
<feature type="domain" description="Helicase ATP-binding" evidence="12">
    <location>
        <begin position="903"/>
        <end position="1068"/>
    </location>
</feature>
<feature type="compositionally biased region" description="Polar residues" evidence="11">
    <location>
        <begin position="651"/>
        <end position="679"/>
    </location>
</feature>
<proteinExistence type="inferred from homology"/>
<reference evidence="14 15" key="1">
    <citation type="submission" date="2016-07" db="EMBL/GenBank/DDBJ databases">
        <title>Pervasive Adenine N6-methylation of Active Genes in Fungi.</title>
        <authorList>
            <consortium name="DOE Joint Genome Institute"/>
            <person name="Mondo S.J."/>
            <person name="Dannebaum R.O."/>
            <person name="Kuo R.C."/>
            <person name="Labutti K."/>
            <person name="Haridas S."/>
            <person name="Kuo A."/>
            <person name="Salamov A."/>
            <person name="Ahrendt S.R."/>
            <person name="Lipzen A."/>
            <person name="Sullivan W."/>
            <person name="Andreopoulos W.B."/>
            <person name="Clum A."/>
            <person name="Lindquist E."/>
            <person name="Daum C."/>
            <person name="Ramamoorthy G.K."/>
            <person name="Gryganskyi A."/>
            <person name="Culley D."/>
            <person name="Magnuson J.K."/>
            <person name="James T.Y."/>
            <person name="O'Malley M.A."/>
            <person name="Stajich J.E."/>
            <person name="Spatafora J.W."/>
            <person name="Visel A."/>
            <person name="Grigoriev I.V."/>
        </authorList>
    </citation>
    <scope>NUCLEOTIDE SEQUENCE [LARGE SCALE GENOMIC DNA]</scope>
    <source>
        <strain evidence="14 15">NRRL 3301</strain>
    </source>
</reference>
<dbReference type="PROSITE" id="PS51192">
    <property type="entry name" value="HELICASE_ATP_BIND_1"/>
    <property type="match status" value="1"/>
</dbReference>
<dbReference type="InterPro" id="IPR014012">
    <property type="entry name" value="HSA_dom"/>
</dbReference>
<keyword evidence="3" id="KW-0547">Nucleotide-binding</keyword>
<feature type="domain" description="Helicase C-terminal" evidence="13">
    <location>
        <begin position="1442"/>
        <end position="1595"/>
    </location>
</feature>
<evidence type="ECO:0000256" key="10">
    <source>
        <dbReference type="ARBA" id="ARBA00023242"/>
    </source>
</evidence>
<dbReference type="InterPro" id="IPR000330">
    <property type="entry name" value="SNF2_N"/>
</dbReference>
<feature type="compositionally biased region" description="Basic and acidic residues" evidence="11">
    <location>
        <begin position="757"/>
        <end position="769"/>
    </location>
</feature>
<dbReference type="GO" id="GO:0042393">
    <property type="term" value="F:histone binding"/>
    <property type="evidence" value="ECO:0007669"/>
    <property type="project" value="TreeGrafter"/>
</dbReference>
<feature type="compositionally biased region" description="Acidic residues" evidence="11">
    <location>
        <begin position="817"/>
        <end position="836"/>
    </location>
</feature>
<comment type="caution">
    <text evidence="14">The sequence shown here is derived from an EMBL/GenBank/DDBJ whole genome shotgun (WGS) entry which is preliminary data.</text>
</comment>
<dbReference type="OrthoDB" id="372624at2759"/>
<comment type="similarity">
    <text evidence="2">Belongs to the SNF2/RAD54 helicase family. SWR1 subfamily.</text>
</comment>
<feature type="compositionally biased region" description="Low complexity" evidence="11">
    <location>
        <begin position="51"/>
        <end position="60"/>
    </location>
</feature>
<dbReference type="InterPro" id="IPR050520">
    <property type="entry name" value="INO80/SWR1_helicase"/>
</dbReference>
<keyword evidence="9" id="KW-0010">Activator</keyword>
<evidence type="ECO:0000313" key="14">
    <source>
        <dbReference type="EMBL" id="ORX45692.1"/>
    </source>
</evidence>
<evidence type="ECO:0000259" key="12">
    <source>
        <dbReference type="PROSITE" id="PS51192"/>
    </source>
</evidence>
<dbReference type="PANTHER" id="PTHR45685:SF1">
    <property type="entry name" value="HELICASE SRCAP"/>
    <property type="match status" value="1"/>
</dbReference>
<keyword evidence="5" id="KW-0347">Helicase</keyword>
<dbReference type="PROSITE" id="PS51194">
    <property type="entry name" value="HELICASE_CTER"/>
    <property type="match status" value="1"/>
</dbReference>
<dbReference type="Gene3D" id="3.40.50.300">
    <property type="entry name" value="P-loop containing nucleotide triphosphate hydrolases"/>
    <property type="match status" value="1"/>
</dbReference>
<feature type="compositionally biased region" description="Polar residues" evidence="11">
    <location>
        <begin position="709"/>
        <end position="719"/>
    </location>
</feature>
<dbReference type="GO" id="GO:0004386">
    <property type="term" value="F:helicase activity"/>
    <property type="evidence" value="ECO:0007669"/>
    <property type="project" value="UniProtKB-KW"/>
</dbReference>
<dbReference type="Pfam" id="PF00271">
    <property type="entry name" value="Helicase_C"/>
    <property type="match status" value="1"/>
</dbReference>
<evidence type="ECO:0000313" key="15">
    <source>
        <dbReference type="Proteomes" id="UP000242146"/>
    </source>
</evidence>
<dbReference type="Gene3D" id="1.20.120.850">
    <property type="entry name" value="SWI2/SNF2 ATPases, N-terminal domain"/>
    <property type="match status" value="1"/>
</dbReference>
<protein>
    <recommendedName>
        <fullName evidence="16">Helicase SWR1</fullName>
    </recommendedName>
</protein>
<keyword evidence="7" id="KW-0156">Chromatin regulator</keyword>
<dbReference type="FunFam" id="1.20.120.850:FF:000012">
    <property type="entry name" value="protein PHOTOPERIOD-INDEPENDENT EARLY FLOWERING 1 isoform X3"/>
    <property type="match status" value="1"/>
</dbReference>
<dbReference type="PANTHER" id="PTHR45685">
    <property type="entry name" value="HELICASE SRCAP-RELATED"/>
    <property type="match status" value="1"/>
</dbReference>
<dbReference type="GO" id="GO:0006338">
    <property type="term" value="P:chromatin remodeling"/>
    <property type="evidence" value="ECO:0007669"/>
    <property type="project" value="TreeGrafter"/>
</dbReference>
<evidence type="ECO:0000256" key="7">
    <source>
        <dbReference type="ARBA" id="ARBA00022853"/>
    </source>
</evidence>
<keyword evidence="8" id="KW-0238">DNA-binding</keyword>
<dbReference type="GO" id="GO:0000812">
    <property type="term" value="C:Swr1 complex"/>
    <property type="evidence" value="ECO:0007669"/>
    <property type="project" value="TreeGrafter"/>
</dbReference>
<dbReference type="FunFam" id="3.40.50.10810:FF:000005">
    <property type="entry name" value="Photoperiod-independent early flowering 1"/>
    <property type="match status" value="1"/>
</dbReference>
<evidence type="ECO:0008006" key="16">
    <source>
        <dbReference type="Google" id="ProtNLM"/>
    </source>
</evidence>
<feature type="compositionally biased region" description="Basic and acidic residues" evidence="11">
    <location>
        <begin position="1"/>
        <end position="10"/>
    </location>
</feature>
<feature type="region of interest" description="Disordered" evidence="11">
    <location>
        <begin position="1647"/>
        <end position="1721"/>
    </location>
</feature>
<organism evidence="14 15">
    <name type="scientific">Hesseltinella vesiculosa</name>
    <dbReference type="NCBI Taxonomy" id="101127"/>
    <lineage>
        <taxon>Eukaryota</taxon>
        <taxon>Fungi</taxon>
        <taxon>Fungi incertae sedis</taxon>
        <taxon>Mucoromycota</taxon>
        <taxon>Mucoromycotina</taxon>
        <taxon>Mucoromycetes</taxon>
        <taxon>Mucorales</taxon>
        <taxon>Cunninghamellaceae</taxon>
        <taxon>Hesseltinella</taxon>
    </lineage>
</organism>
<dbReference type="GO" id="GO:0005524">
    <property type="term" value="F:ATP binding"/>
    <property type="evidence" value="ECO:0007669"/>
    <property type="project" value="UniProtKB-KW"/>
</dbReference>
<dbReference type="InterPro" id="IPR001650">
    <property type="entry name" value="Helicase_C-like"/>
</dbReference>
<dbReference type="GO" id="GO:0003677">
    <property type="term" value="F:DNA binding"/>
    <property type="evidence" value="ECO:0007669"/>
    <property type="project" value="UniProtKB-KW"/>
</dbReference>